<dbReference type="Pfam" id="PF00059">
    <property type="entry name" value="Lectin_C"/>
    <property type="match status" value="1"/>
</dbReference>
<dbReference type="InterPro" id="IPR016187">
    <property type="entry name" value="CTDL_fold"/>
</dbReference>
<name>A0AAW0YNN6_CHEQU</name>
<dbReference type="SMART" id="SM00034">
    <property type="entry name" value="CLECT"/>
    <property type="match status" value="1"/>
</dbReference>
<dbReference type="PANTHER" id="PTHR45710">
    <property type="entry name" value="C-TYPE LECTIN DOMAIN-CONTAINING PROTEIN 180"/>
    <property type="match status" value="1"/>
</dbReference>
<dbReference type="InterPro" id="IPR016186">
    <property type="entry name" value="C-type_lectin-like/link_sf"/>
</dbReference>
<accession>A0AAW0YNN6</accession>
<dbReference type="InterPro" id="IPR050828">
    <property type="entry name" value="C-type_lectin/matrix_domain"/>
</dbReference>
<feature type="signal peptide" evidence="1">
    <location>
        <begin position="1"/>
        <end position="20"/>
    </location>
</feature>
<dbReference type="PROSITE" id="PS50041">
    <property type="entry name" value="C_TYPE_LECTIN_2"/>
    <property type="match status" value="1"/>
</dbReference>
<dbReference type="Proteomes" id="UP001445076">
    <property type="component" value="Unassembled WGS sequence"/>
</dbReference>
<dbReference type="EMBL" id="JARKIK010000003">
    <property type="protein sequence ID" value="KAK8753364.1"/>
    <property type="molecule type" value="Genomic_DNA"/>
</dbReference>
<keyword evidence="4" id="KW-1185">Reference proteome</keyword>
<evidence type="ECO:0000259" key="2">
    <source>
        <dbReference type="PROSITE" id="PS50041"/>
    </source>
</evidence>
<feature type="chain" id="PRO_5043441209" description="C-type lectin domain-containing protein" evidence="1">
    <location>
        <begin position="21"/>
        <end position="177"/>
    </location>
</feature>
<dbReference type="InterPro" id="IPR001304">
    <property type="entry name" value="C-type_lectin-like"/>
</dbReference>
<organism evidence="3 4">
    <name type="scientific">Cherax quadricarinatus</name>
    <name type="common">Australian red claw crayfish</name>
    <dbReference type="NCBI Taxonomy" id="27406"/>
    <lineage>
        <taxon>Eukaryota</taxon>
        <taxon>Metazoa</taxon>
        <taxon>Ecdysozoa</taxon>
        <taxon>Arthropoda</taxon>
        <taxon>Crustacea</taxon>
        <taxon>Multicrustacea</taxon>
        <taxon>Malacostraca</taxon>
        <taxon>Eumalacostraca</taxon>
        <taxon>Eucarida</taxon>
        <taxon>Decapoda</taxon>
        <taxon>Pleocyemata</taxon>
        <taxon>Astacidea</taxon>
        <taxon>Parastacoidea</taxon>
        <taxon>Parastacidae</taxon>
        <taxon>Cherax</taxon>
    </lineage>
</organism>
<keyword evidence="1" id="KW-0732">Signal</keyword>
<evidence type="ECO:0000313" key="3">
    <source>
        <dbReference type="EMBL" id="KAK8753364.1"/>
    </source>
</evidence>
<proteinExistence type="predicted"/>
<dbReference type="SUPFAM" id="SSF56436">
    <property type="entry name" value="C-type lectin-like"/>
    <property type="match status" value="1"/>
</dbReference>
<comment type="caution">
    <text evidence="3">The sequence shown here is derived from an EMBL/GenBank/DDBJ whole genome shotgun (WGS) entry which is preliminary data.</text>
</comment>
<dbReference type="CDD" id="cd00037">
    <property type="entry name" value="CLECT"/>
    <property type="match status" value="1"/>
</dbReference>
<dbReference type="Gene3D" id="3.10.100.10">
    <property type="entry name" value="Mannose-Binding Protein A, subunit A"/>
    <property type="match status" value="1"/>
</dbReference>
<sequence>MKEHILSFLVFLFLSKKGWCQDQTTQEDAWRQRYICPPNFIRLGHSCYYFSSEIATWHNAHFECRDLQSQLASLESQWEDQTVLNYLNKPEFATLNRWVGGIYNWSTRQWTWGSSAEVMPYNGFMTQDFPTASRWHCVYLDSSSNYHWKHTLCTTMMHYICEARQTRVHDPNEIVIH</sequence>
<reference evidence="3 4" key="1">
    <citation type="journal article" date="2024" name="BMC Genomics">
        <title>Genome assembly of redclaw crayfish (Cherax quadricarinatus) provides insights into its immune adaptation and hypoxia tolerance.</title>
        <authorList>
            <person name="Liu Z."/>
            <person name="Zheng J."/>
            <person name="Li H."/>
            <person name="Fang K."/>
            <person name="Wang S."/>
            <person name="He J."/>
            <person name="Zhou D."/>
            <person name="Weng S."/>
            <person name="Chi M."/>
            <person name="Gu Z."/>
            <person name="He J."/>
            <person name="Li F."/>
            <person name="Wang M."/>
        </authorList>
    </citation>
    <scope>NUCLEOTIDE SEQUENCE [LARGE SCALE GENOMIC DNA]</scope>
    <source>
        <strain evidence="3">ZL_2023a</strain>
    </source>
</reference>
<feature type="domain" description="C-type lectin" evidence="2">
    <location>
        <begin position="43"/>
        <end position="162"/>
    </location>
</feature>
<evidence type="ECO:0000256" key="1">
    <source>
        <dbReference type="SAM" id="SignalP"/>
    </source>
</evidence>
<dbReference type="PANTHER" id="PTHR45710:SF26">
    <property type="entry name" value="RH26557P"/>
    <property type="match status" value="1"/>
</dbReference>
<dbReference type="AlphaFoldDB" id="A0AAW0YNN6"/>
<evidence type="ECO:0000313" key="4">
    <source>
        <dbReference type="Proteomes" id="UP001445076"/>
    </source>
</evidence>
<protein>
    <recommendedName>
        <fullName evidence="2">C-type lectin domain-containing protein</fullName>
    </recommendedName>
</protein>
<gene>
    <name evidence="3" type="ORF">OTU49_004072</name>
</gene>